<evidence type="ECO:0000256" key="2">
    <source>
        <dbReference type="ARBA" id="ARBA00022737"/>
    </source>
</evidence>
<sequence length="546" mass="61993">MNPHSTLRLTDQKNTKSTVIPFKLIRYKPKVESQILITNRKELTKYIPHTPKHHHTSSLQLSSTIDSSVKKSFSTDISSIDLNSFIKETPKKSLSPNISANISRIETLRWKPQKSLPKISLSQIMKDKRTNNKERTNAKEIQTSHSSSFSKTFSTFLNQPETINYQCIPSQDVFHPIILPGINIGSWVLKETHGSKPCSREGSQIVYANNKVYLYGGQSRTLHPDMRELDLITWNWKIINTQYAPQGKIGHSVILYKNKLIVYGGYSSHAKNGSRRCSRRLHILSLNDYKWQTYLGSGAVPPPRRNHSAAKLGKYMFIYGGIGQDGIPSGGLYIFDMKTQEWKLPEVVVFDDPGCRSHASLTAVFDDEILNDNKQSLFFSHKQSNSMGIANSGFYLFGGLDLNGQPCNSLFGLYLRNGQFIWMEIRGGNKAPPARYSHTATAIKHKIFIFGGRNDSLFHTTGNSCLDDVHIFNVDTLQWDSIEIYGNCPEGRWGHCSTSFESKLIILGGMNHRNYMSSDFYYLETDRNLIDESMLYGDQLESKYET</sequence>
<dbReference type="EMBL" id="CAJZBQ010000028">
    <property type="protein sequence ID" value="CAG9321385.1"/>
    <property type="molecule type" value="Genomic_DNA"/>
</dbReference>
<evidence type="ECO:0000256" key="1">
    <source>
        <dbReference type="ARBA" id="ARBA00022441"/>
    </source>
</evidence>
<comment type="caution">
    <text evidence="3">The sequence shown here is derived from an EMBL/GenBank/DDBJ whole genome shotgun (WGS) entry which is preliminary data.</text>
</comment>
<protein>
    <submittedName>
        <fullName evidence="3">Uncharacterized protein</fullName>
    </submittedName>
</protein>
<keyword evidence="4" id="KW-1185">Reference proteome</keyword>
<organism evidence="3 4">
    <name type="scientific">Blepharisma stoltei</name>
    <dbReference type="NCBI Taxonomy" id="1481888"/>
    <lineage>
        <taxon>Eukaryota</taxon>
        <taxon>Sar</taxon>
        <taxon>Alveolata</taxon>
        <taxon>Ciliophora</taxon>
        <taxon>Postciliodesmatophora</taxon>
        <taxon>Heterotrichea</taxon>
        <taxon>Heterotrichida</taxon>
        <taxon>Blepharismidae</taxon>
        <taxon>Blepharisma</taxon>
    </lineage>
</organism>
<dbReference type="SUPFAM" id="SSF117281">
    <property type="entry name" value="Kelch motif"/>
    <property type="match status" value="2"/>
</dbReference>
<keyword evidence="2" id="KW-0677">Repeat</keyword>
<dbReference type="Pfam" id="PF24681">
    <property type="entry name" value="Kelch_KLHDC2_KLHL20_DRC7"/>
    <property type="match status" value="2"/>
</dbReference>
<keyword evidence="1" id="KW-0880">Kelch repeat</keyword>
<dbReference type="InterPro" id="IPR015915">
    <property type="entry name" value="Kelch-typ_b-propeller"/>
</dbReference>
<gene>
    <name evidence="3" type="ORF">BSTOLATCC_MIC28668</name>
</gene>
<dbReference type="Gene3D" id="2.120.10.80">
    <property type="entry name" value="Kelch-type beta propeller"/>
    <property type="match status" value="2"/>
</dbReference>
<reference evidence="3" key="1">
    <citation type="submission" date="2021-09" db="EMBL/GenBank/DDBJ databases">
        <authorList>
            <consortium name="AG Swart"/>
            <person name="Singh M."/>
            <person name="Singh A."/>
            <person name="Seah K."/>
            <person name="Emmerich C."/>
        </authorList>
    </citation>
    <scope>NUCLEOTIDE SEQUENCE</scope>
    <source>
        <strain evidence="3">ATCC30299</strain>
    </source>
</reference>
<proteinExistence type="predicted"/>
<evidence type="ECO:0000313" key="4">
    <source>
        <dbReference type="Proteomes" id="UP001162131"/>
    </source>
</evidence>
<dbReference type="PANTHER" id="PTHR46093">
    <property type="entry name" value="ACYL-COA-BINDING DOMAIN-CONTAINING PROTEIN 5"/>
    <property type="match status" value="1"/>
</dbReference>
<name>A0AAU9J7Y0_9CILI</name>
<dbReference type="AlphaFoldDB" id="A0AAU9J7Y0"/>
<accession>A0AAU9J7Y0</accession>
<dbReference type="Proteomes" id="UP001162131">
    <property type="component" value="Unassembled WGS sequence"/>
</dbReference>
<dbReference type="PANTHER" id="PTHR46093:SF18">
    <property type="entry name" value="FIBRONECTIN TYPE-III DOMAIN-CONTAINING PROTEIN"/>
    <property type="match status" value="1"/>
</dbReference>
<evidence type="ECO:0000313" key="3">
    <source>
        <dbReference type="EMBL" id="CAG9321385.1"/>
    </source>
</evidence>